<comment type="caution">
    <text evidence="5">The sequence shown here is derived from an EMBL/GenBank/DDBJ whole genome shotgun (WGS) entry which is preliminary data.</text>
</comment>
<keyword evidence="1 2" id="KW-0238">DNA-binding</keyword>
<feature type="region of interest" description="Disordered" evidence="4">
    <location>
        <begin position="114"/>
        <end position="156"/>
    </location>
</feature>
<evidence type="ECO:0000256" key="4">
    <source>
        <dbReference type="SAM" id="MobiDB-lite"/>
    </source>
</evidence>
<sequence length="156" mass="16892">MFETPIVIVGNVVTDPVLRSVGEQSVYRFRVASNSRRRTGDGIWEQGDTLYASVSCWGRLVHGTAASLRKGDPVIVVGQVYTTEYDDRDGNPRNSVEVRASAVGPDLARSIARIERIQRRTEDQPDPASEPAADADTATGTAQDEAEPDHGLPLTA</sequence>
<dbReference type="CDD" id="cd04496">
    <property type="entry name" value="SSB_OBF"/>
    <property type="match status" value="1"/>
</dbReference>
<protein>
    <recommendedName>
        <fullName evidence="2 3">Single-stranded DNA-binding protein</fullName>
    </recommendedName>
</protein>
<evidence type="ECO:0000313" key="6">
    <source>
        <dbReference type="Proteomes" id="UP001651690"/>
    </source>
</evidence>
<dbReference type="Proteomes" id="UP001651690">
    <property type="component" value="Unassembled WGS sequence"/>
</dbReference>
<feature type="compositionally biased region" description="Low complexity" evidence="4">
    <location>
        <begin position="126"/>
        <end position="143"/>
    </location>
</feature>
<evidence type="ECO:0000256" key="2">
    <source>
        <dbReference type="PIRNR" id="PIRNR002070"/>
    </source>
</evidence>
<gene>
    <name evidence="5" type="primary">ssb</name>
    <name evidence="5" type="ORF">NM203_14545</name>
</gene>
<dbReference type="SUPFAM" id="SSF50249">
    <property type="entry name" value="Nucleic acid-binding proteins"/>
    <property type="match status" value="1"/>
</dbReference>
<proteinExistence type="predicted"/>
<dbReference type="PROSITE" id="PS50935">
    <property type="entry name" value="SSB"/>
    <property type="match status" value="1"/>
</dbReference>
<dbReference type="Pfam" id="PF00436">
    <property type="entry name" value="SSB"/>
    <property type="match status" value="1"/>
</dbReference>
<accession>A0ABT1M478</accession>
<dbReference type="InterPro" id="IPR011344">
    <property type="entry name" value="ssDNA-bd"/>
</dbReference>
<organism evidence="5 6">
    <name type="scientific">Mycolicibacterium arenosum</name>
    <dbReference type="NCBI Taxonomy" id="2952157"/>
    <lineage>
        <taxon>Bacteria</taxon>
        <taxon>Bacillati</taxon>
        <taxon>Actinomycetota</taxon>
        <taxon>Actinomycetes</taxon>
        <taxon>Mycobacteriales</taxon>
        <taxon>Mycobacteriaceae</taxon>
        <taxon>Mycolicibacterium</taxon>
    </lineage>
</organism>
<reference evidence="5 6" key="1">
    <citation type="submission" date="2022-06" db="EMBL/GenBank/DDBJ databases">
        <title>Mycolicibacterium sp. CAU 1645 isolated from seawater.</title>
        <authorList>
            <person name="Kim W."/>
        </authorList>
    </citation>
    <scope>NUCLEOTIDE SEQUENCE [LARGE SCALE GENOMIC DNA]</scope>
    <source>
        <strain evidence="5 6">CAU 1645</strain>
    </source>
</reference>
<dbReference type="EMBL" id="JANDBD010000005">
    <property type="protein sequence ID" value="MCP9273405.1"/>
    <property type="molecule type" value="Genomic_DNA"/>
</dbReference>
<dbReference type="PIRSF" id="PIRSF002070">
    <property type="entry name" value="SSB"/>
    <property type="match status" value="1"/>
</dbReference>
<evidence type="ECO:0000256" key="3">
    <source>
        <dbReference type="RuleBase" id="RU000524"/>
    </source>
</evidence>
<dbReference type="InterPro" id="IPR012340">
    <property type="entry name" value="NA-bd_OB-fold"/>
</dbReference>
<dbReference type="InterPro" id="IPR000424">
    <property type="entry name" value="Primosome_PriB/ssb"/>
</dbReference>
<evidence type="ECO:0000313" key="5">
    <source>
        <dbReference type="EMBL" id="MCP9273405.1"/>
    </source>
</evidence>
<keyword evidence="6" id="KW-1185">Reference proteome</keyword>
<dbReference type="NCBIfam" id="TIGR00621">
    <property type="entry name" value="ssb"/>
    <property type="match status" value="1"/>
</dbReference>
<feature type="compositionally biased region" description="Basic and acidic residues" evidence="4">
    <location>
        <begin position="114"/>
        <end position="123"/>
    </location>
</feature>
<evidence type="ECO:0000256" key="1">
    <source>
        <dbReference type="ARBA" id="ARBA00023125"/>
    </source>
</evidence>
<dbReference type="RefSeq" id="WP_255060697.1">
    <property type="nucleotide sequence ID" value="NZ_JANDBD010000005.1"/>
</dbReference>
<dbReference type="GO" id="GO:0003677">
    <property type="term" value="F:DNA binding"/>
    <property type="evidence" value="ECO:0007669"/>
    <property type="project" value="UniProtKB-KW"/>
</dbReference>
<name>A0ABT1M478_9MYCO</name>
<dbReference type="Gene3D" id="2.40.50.140">
    <property type="entry name" value="Nucleic acid-binding proteins"/>
    <property type="match status" value="1"/>
</dbReference>